<name>A0A0F9ERY3_9ZZZZ</name>
<proteinExistence type="predicted"/>
<protein>
    <recommendedName>
        <fullName evidence="2">DZANK-type domain-containing protein</fullName>
    </recommendedName>
</protein>
<evidence type="ECO:0000259" key="2">
    <source>
        <dbReference type="Pfam" id="PF12773"/>
    </source>
</evidence>
<sequence length="172" mass="18429">MTYLAILLMMLLAFAVVGWPLISSSRAARPQSGGSSPSDDLIDERDAAYRAIKELDFEYQLGNLSEADYRGLRERYRSEAAATLRRLDALAKGARAGEASPTSTVASVVEGSAASPKAGRPCPSCASPREDTDRYCWRCGAQLGRRCPSCAGSVEAEDRFCAVCGAPVEARE</sequence>
<comment type="caution">
    <text evidence="3">The sequence shown here is derived from an EMBL/GenBank/DDBJ whole genome shotgun (WGS) entry which is preliminary data.</text>
</comment>
<gene>
    <name evidence="3" type="ORF">LCGC14_2333070</name>
</gene>
<dbReference type="Pfam" id="PF12773">
    <property type="entry name" value="DZR"/>
    <property type="match status" value="1"/>
</dbReference>
<reference evidence="3" key="1">
    <citation type="journal article" date="2015" name="Nature">
        <title>Complex archaea that bridge the gap between prokaryotes and eukaryotes.</title>
        <authorList>
            <person name="Spang A."/>
            <person name="Saw J.H."/>
            <person name="Jorgensen S.L."/>
            <person name="Zaremba-Niedzwiedzka K."/>
            <person name="Martijn J."/>
            <person name="Lind A.E."/>
            <person name="van Eijk R."/>
            <person name="Schleper C."/>
            <person name="Guy L."/>
            <person name="Ettema T.J."/>
        </authorList>
    </citation>
    <scope>NUCLEOTIDE SEQUENCE</scope>
</reference>
<organism evidence="3">
    <name type="scientific">marine sediment metagenome</name>
    <dbReference type="NCBI Taxonomy" id="412755"/>
    <lineage>
        <taxon>unclassified sequences</taxon>
        <taxon>metagenomes</taxon>
        <taxon>ecological metagenomes</taxon>
    </lineage>
</organism>
<dbReference type="InterPro" id="IPR025874">
    <property type="entry name" value="DZR"/>
</dbReference>
<dbReference type="AlphaFoldDB" id="A0A0F9ERY3"/>
<feature type="domain" description="DZANK-type" evidence="2">
    <location>
        <begin position="122"/>
        <end position="165"/>
    </location>
</feature>
<dbReference type="EMBL" id="LAZR01033579">
    <property type="protein sequence ID" value="KKL47685.1"/>
    <property type="molecule type" value="Genomic_DNA"/>
</dbReference>
<feature type="region of interest" description="Disordered" evidence="1">
    <location>
        <begin position="99"/>
        <end position="124"/>
    </location>
</feature>
<evidence type="ECO:0000313" key="3">
    <source>
        <dbReference type="EMBL" id="KKL47685.1"/>
    </source>
</evidence>
<accession>A0A0F9ERY3</accession>
<evidence type="ECO:0000256" key="1">
    <source>
        <dbReference type="SAM" id="MobiDB-lite"/>
    </source>
</evidence>